<reference evidence="2" key="1">
    <citation type="submission" date="2021-10" db="EMBL/GenBank/DDBJ databases">
        <title>Melipona bicolor Genome sequencing and assembly.</title>
        <authorList>
            <person name="Araujo N.S."/>
            <person name="Arias M.C."/>
        </authorList>
    </citation>
    <scope>NUCLEOTIDE SEQUENCE</scope>
    <source>
        <strain evidence="2">USP_2M_L1-L4_2017</strain>
        <tissue evidence="2">Whole body</tissue>
    </source>
</reference>
<evidence type="ECO:0000256" key="1">
    <source>
        <dbReference type="SAM" id="MobiDB-lite"/>
    </source>
</evidence>
<dbReference type="AlphaFoldDB" id="A0AA40FDS4"/>
<dbReference type="Proteomes" id="UP001177670">
    <property type="component" value="Unassembled WGS sequence"/>
</dbReference>
<protein>
    <submittedName>
        <fullName evidence="2">Uncharacterized protein</fullName>
    </submittedName>
</protein>
<gene>
    <name evidence="2" type="ORF">K0M31_016967</name>
</gene>
<accession>A0AA40FDS4</accession>
<dbReference type="EMBL" id="JAHYIQ010000055">
    <property type="protein sequence ID" value="KAK1117161.1"/>
    <property type="molecule type" value="Genomic_DNA"/>
</dbReference>
<proteinExistence type="predicted"/>
<comment type="caution">
    <text evidence="2">The sequence shown here is derived from an EMBL/GenBank/DDBJ whole genome shotgun (WGS) entry which is preliminary data.</text>
</comment>
<evidence type="ECO:0000313" key="2">
    <source>
        <dbReference type="EMBL" id="KAK1117161.1"/>
    </source>
</evidence>
<name>A0AA40FDS4_9HYME</name>
<feature type="non-terminal residue" evidence="2">
    <location>
        <position position="1"/>
    </location>
</feature>
<keyword evidence="3" id="KW-1185">Reference proteome</keyword>
<evidence type="ECO:0000313" key="3">
    <source>
        <dbReference type="Proteomes" id="UP001177670"/>
    </source>
</evidence>
<sequence length="115" mass="12545">NGWPQSAIALSGGVQGGNNAVIDAVLARSKRYGAPARGITLNVSCQRNATKASADDSSPEKDKHGKTGKPVRRRKMKARKTGRKGVRGTTIKVKENYRIEARKKRNAGRSFIREE</sequence>
<organism evidence="2 3">
    <name type="scientific">Melipona bicolor</name>
    <dbReference type="NCBI Taxonomy" id="60889"/>
    <lineage>
        <taxon>Eukaryota</taxon>
        <taxon>Metazoa</taxon>
        <taxon>Ecdysozoa</taxon>
        <taxon>Arthropoda</taxon>
        <taxon>Hexapoda</taxon>
        <taxon>Insecta</taxon>
        <taxon>Pterygota</taxon>
        <taxon>Neoptera</taxon>
        <taxon>Endopterygota</taxon>
        <taxon>Hymenoptera</taxon>
        <taxon>Apocrita</taxon>
        <taxon>Aculeata</taxon>
        <taxon>Apoidea</taxon>
        <taxon>Anthophila</taxon>
        <taxon>Apidae</taxon>
        <taxon>Melipona</taxon>
    </lineage>
</organism>
<feature type="region of interest" description="Disordered" evidence="1">
    <location>
        <begin position="47"/>
        <end position="90"/>
    </location>
</feature>
<feature type="compositionally biased region" description="Basic residues" evidence="1">
    <location>
        <begin position="66"/>
        <end position="86"/>
    </location>
</feature>